<protein>
    <submittedName>
        <fullName evidence="1">UPF0246 protein YaaA</fullName>
    </submittedName>
</protein>
<dbReference type="PANTHER" id="PTHR30283">
    <property type="entry name" value="PEROXIDE STRESS RESPONSE PROTEIN YAAA"/>
    <property type="match status" value="1"/>
</dbReference>
<proteinExistence type="inferred from homology"/>
<dbReference type="EMBL" id="UOFI01000056">
    <property type="protein sequence ID" value="VAW64633.1"/>
    <property type="molecule type" value="Genomic_DNA"/>
</dbReference>
<dbReference type="Pfam" id="PF03883">
    <property type="entry name" value="H2O2_YaaD"/>
    <property type="match status" value="1"/>
</dbReference>
<reference evidence="1" key="1">
    <citation type="submission" date="2018-06" db="EMBL/GenBank/DDBJ databases">
        <authorList>
            <person name="Zhirakovskaya E."/>
        </authorList>
    </citation>
    <scope>NUCLEOTIDE SEQUENCE</scope>
</reference>
<dbReference type="GO" id="GO:0005829">
    <property type="term" value="C:cytosol"/>
    <property type="evidence" value="ECO:0007669"/>
    <property type="project" value="TreeGrafter"/>
</dbReference>
<dbReference type="AlphaFoldDB" id="A0A3B0XK91"/>
<dbReference type="NCBIfam" id="NF002541">
    <property type="entry name" value="PRK02101.1-1"/>
    <property type="match status" value="1"/>
</dbReference>
<evidence type="ECO:0000313" key="1">
    <source>
        <dbReference type="EMBL" id="VAW64633.1"/>
    </source>
</evidence>
<organism evidence="1">
    <name type="scientific">hydrothermal vent metagenome</name>
    <dbReference type="NCBI Taxonomy" id="652676"/>
    <lineage>
        <taxon>unclassified sequences</taxon>
        <taxon>metagenomes</taxon>
        <taxon>ecological metagenomes</taxon>
    </lineage>
</organism>
<dbReference type="HAMAP" id="MF_00652">
    <property type="entry name" value="UPF0246"/>
    <property type="match status" value="1"/>
</dbReference>
<dbReference type="GO" id="GO:0033194">
    <property type="term" value="P:response to hydroperoxide"/>
    <property type="evidence" value="ECO:0007669"/>
    <property type="project" value="TreeGrafter"/>
</dbReference>
<sequence>MLIVVSPAKTLDYDTPPKTKNFTLPDYLDDSAELIHRMREFSSLDISELMHVSSKIAELNFDRFEAWNKKFTEKNAKQAALAFKGDVYTGLDAESFSAKDFKFAQQHFRVLSGLYGLLRPLDLMQAYRLEMGTKLSTDRGKNLYEFWGNKVTHGLNDQLKKIKSKYLINLASNEYFKVVKPKELAGEIITPAFKELKNGEYKMIGIYAKKARGMLSRYIIQNQLSDIEDIKFFDMAGYKYNKKLSKENNWVFTRKIPVSK</sequence>
<name>A0A3B0XK91_9ZZZZ</name>
<dbReference type="PANTHER" id="PTHR30283:SF4">
    <property type="entry name" value="PEROXIDE STRESS RESISTANCE PROTEIN YAAA"/>
    <property type="match status" value="1"/>
</dbReference>
<gene>
    <name evidence="1" type="ORF">MNBD_GAMMA09-978</name>
</gene>
<accession>A0A3B0XK91</accession>
<dbReference type="NCBIfam" id="NF002542">
    <property type="entry name" value="PRK02101.1-3"/>
    <property type="match status" value="1"/>
</dbReference>
<dbReference type="InterPro" id="IPR005583">
    <property type="entry name" value="YaaA"/>
</dbReference>